<comment type="caution">
    <text evidence="2">The sequence shown here is derived from an EMBL/GenBank/DDBJ whole genome shotgun (WGS) entry which is preliminary data.</text>
</comment>
<gene>
    <name evidence="2" type="ORF">MJG50_04635</name>
</gene>
<keyword evidence="1" id="KW-0732">Signal</keyword>
<keyword evidence="3" id="KW-1185">Reference proteome</keyword>
<organism evidence="2 3">
    <name type="scientific">Fredinandcohnia quinoae</name>
    <dbReference type="NCBI Taxonomy" id="2918902"/>
    <lineage>
        <taxon>Bacteria</taxon>
        <taxon>Bacillati</taxon>
        <taxon>Bacillota</taxon>
        <taxon>Bacilli</taxon>
        <taxon>Bacillales</taxon>
        <taxon>Bacillaceae</taxon>
        <taxon>Fredinandcohnia</taxon>
    </lineage>
</organism>
<evidence type="ECO:0008006" key="4">
    <source>
        <dbReference type="Google" id="ProtNLM"/>
    </source>
</evidence>
<dbReference type="PROSITE" id="PS51257">
    <property type="entry name" value="PROKAR_LIPOPROTEIN"/>
    <property type="match status" value="1"/>
</dbReference>
<reference evidence="2" key="1">
    <citation type="submission" date="2022-02" db="EMBL/GenBank/DDBJ databases">
        <title>Fredinandcohnia quinoae sp. nov. isolated from Chenopodium quinoa seeds.</title>
        <authorList>
            <person name="Saati-Santamaria Z."/>
            <person name="Flores-Felix J.D."/>
            <person name="Igual J.M."/>
            <person name="Velazquez E."/>
            <person name="Garcia-Fraile P."/>
            <person name="Martinez-Molina E."/>
        </authorList>
    </citation>
    <scope>NUCLEOTIDE SEQUENCE</scope>
    <source>
        <strain evidence="2">SECRCQ15</strain>
    </source>
</reference>
<protein>
    <recommendedName>
        <fullName evidence="4">DUF5104 domain-containing protein</fullName>
    </recommendedName>
</protein>
<evidence type="ECO:0000313" key="3">
    <source>
        <dbReference type="Proteomes" id="UP001431131"/>
    </source>
</evidence>
<dbReference type="Proteomes" id="UP001431131">
    <property type="component" value="Unassembled WGS sequence"/>
</dbReference>
<sequence>MKKVLFIPLAASILLLGACSSLGNNPVNTVKDLYNAAAENDLDTFSKITSQFDEISGSQLSAMEEFASTVVDKGGVEKMKFSKIKKSNLNKETLDGITEEYGDDWELVAEEISEDEGEVFLWLLKEVDGKYYVLYADDMSLDEIMK</sequence>
<feature type="chain" id="PRO_5043879470" description="DUF5104 domain-containing protein" evidence="1">
    <location>
        <begin position="24"/>
        <end position="146"/>
    </location>
</feature>
<name>A0AAW5E1I7_9BACI</name>
<dbReference type="EMBL" id="JAKTTI010000004">
    <property type="protein sequence ID" value="MCH1624604.1"/>
    <property type="molecule type" value="Genomic_DNA"/>
</dbReference>
<evidence type="ECO:0000256" key="1">
    <source>
        <dbReference type="SAM" id="SignalP"/>
    </source>
</evidence>
<dbReference type="AlphaFoldDB" id="A0AAW5E1I7"/>
<proteinExistence type="predicted"/>
<dbReference type="RefSeq" id="WP_240253165.1">
    <property type="nucleotide sequence ID" value="NZ_JAKTTI010000004.1"/>
</dbReference>
<accession>A0AAW5E1I7</accession>
<evidence type="ECO:0000313" key="2">
    <source>
        <dbReference type="EMBL" id="MCH1624604.1"/>
    </source>
</evidence>
<feature type="signal peptide" evidence="1">
    <location>
        <begin position="1"/>
        <end position="23"/>
    </location>
</feature>